<organism evidence="2 3">
    <name type="scientific">Rhodopirellula baltica SWK14</name>
    <dbReference type="NCBI Taxonomy" id="993516"/>
    <lineage>
        <taxon>Bacteria</taxon>
        <taxon>Pseudomonadati</taxon>
        <taxon>Planctomycetota</taxon>
        <taxon>Planctomycetia</taxon>
        <taxon>Pirellulales</taxon>
        <taxon>Pirellulaceae</taxon>
        <taxon>Rhodopirellula</taxon>
    </lineage>
</organism>
<gene>
    <name evidence="2" type="ORF">RBSWK_04822</name>
</gene>
<evidence type="ECO:0000256" key="1">
    <source>
        <dbReference type="SAM" id="Phobius"/>
    </source>
</evidence>
<accession>L7CCJ3</accession>
<feature type="non-terminal residue" evidence="2">
    <location>
        <position position="43"/>
    </location>
</feature>
<dbReference type="AlphaFoldDB" id="L7CCJ3"/>
<keyword evidence="1" id="KW-0472">Membrane</keyword>
<sequence>MRAVLDLTFASVEFVIHWRRPFTLVAIVLLAVVSGLRPNGTYS</sequence>
<dbReference type="EMBL" id="AMWG01000131">
    <property type="protein sequence ID" value="ELP31357.1"/>
    <property type="molecule type" value="Genomic_DNA"/>
</dbReference>
<keyword evidence="1" id="KW-0812">Transmembrane</keyword>
<proteinExistence type="predicted"/>
<evidence type="ECO:0000313" key="3">
    <source>
        <dbReference type="Proteomes" id="UP000010959"/>
    </source>
</evidence>
<feature type="transmembrane region" description="Helical" evidence="1">
    <location>
        <begin position="21"/>
        <end position="38"/>
    </location>
</feature>
<comment type="caution">
    <text evidence="2">The sequence shown here is derived from an EMBL/GenBank/DDBJ whole genome shotgun (WGS) entry which is preliminary data.</text>
</comment>
<dbReference type="Proteomes" id="UP000010959">
    <property type="component" value="Unassembled WGS sequence"/>
</dbReference>
<reference evidence="2 3" key="1">
    <citation type="journal article" date="2013" name="Mar. Genomics">
        <title>Expression of sulfatases in Rhodopirellula baltica and the diversity of sulfatases in the genus Rhodopirellula.</title>
        <authorList>
            <person name="Wegner C.E."/>
            <person name="Richter-Heitmann T."/>
            <person name="Klindworth A."/>
            <person name="Klockow C."/>
            <person name="Richter M."/>
            <person name="Achstetter T."/>
            <person name="Glockner F.O."/>
            <person name="Harder J."/>
        </authorList>
    </citation>
    <scope>NUCLEOTIDE SEQUENCE [LARGE SCALE GENOMIC DNA]</scope>
    <source>
        <strain evidence="2 3">SWK14</strain>
    </source>
</reference>
<protein>
    <submittedName>
        <fullName evidence="2">Uncharacterized protein</fullName>
    </submittedName>
</protein>
<name>L7CCJ3_RHOBT</name>
<keyword evidence="1" id="KW-1133">Transmembrane helix</keyword>
<evidence type="ECO:0000313" key="2">
    <source>
        <dbReference type="EMBL" id="ELP31357.1"/>
    </source>
</evidence>